<reference evidence="1" key="1">
    <citation type="submission" date="2021-01" db="EMBL/GenBank/DDBJ databases">
        <authorList>
            <consortium name="Genoscope - CEA"/>
            <person name="William W."/>
        </authorList>
    </citation>
    <scope>NUCLEOTIDE SEQUENCE</scope>
</reference>
<dbReference type="AlphaFoldDB" id="A0A816YM80"/>
<protein>
    <submittedName>
        <fullName evidence="1">(rape) hypothetical protein</fullName>
    </submittedName>
</protein>
<accession>A0A816YM80</accession>
<sequence>FSETQCIHIRCWRLRRQCRRRRRQDLIIAQKLFLVVKRKQIKHLITLMEI</sequence>
<dbReference type="EMBL" id="HG994361">
    <property type="protein sequence ID" value="CAF2163426.1"/>
    <property type="molecule type" value="Genomic_DNA"/>
</dbReference>
<proteinExistence type="predicted"/>
<organism evidence="1">
    <name type="scientific">Brassica napus</name>
    <name type="common">Rape</name>
    <dbReference type="NCBI Taxonomy" id="3708"/>
    <lineage>
        <taxon>Eukaryota</taxon>
        <taxon>Viridiplantae</taxon>
        <taxon>Streptophyta</taxon>
        <taxon>Embryophyta</taxon>
        <taxon>Tracheophyta</taxon>
        <taxon>Spermatophyta</taxon>
        <taxon>Magnoliopsida</taxon>
        <taxon>eudicotyledons</taxon>
        <taxon>Gunneridae</taxon>
        <taxon>Pentapetalae</taxon>
        <taxon>rosids</taxon>
        <taxon>malvids</taxon>
        <taxon>Brassicales</taxon>
        <taxon>Brassicaceae</taxon>
        <taxon>Brassiceae</taxon>
        <taxon>Brassica</taxon>
    </lineage>
</organism>
<evidence type="ECO:0000313" key="1">
    <source>
        <dbReference type="EMBL" id="CAF2163426.1"/>
    </source>
</evidence>
<name>A0A816YM80_BRANA</name>
<dbReference type="Proteomes" id="UP001295469">
    <property type="component" value="Chromosome A07"/>
</dbReference>
<gene>
    <name evidence="1" type="ORF">DARMORV10_A07P16730.1</name>
</gene>
<feature type="non-terminal residue" evidence="1">
    <location>
        <position position="1"/>
    </location>
</feature>